<geneLocation type="mitochondrion" evidence="2"/>
<name>A0A5B9RKG0_9AGAM</name>
<gene>
    <name evidence="2" type="ORF">Schpa_000048</name>
</gene>
<feature type="coiled-coil region" evidence="1">
    <location>
        <begin position="224"/>
        <end position="342"/>
    </location>
</feature>
<accession>A0A5B9RKG0</accession>
<evidence type="ECO:0000313" key="2">
    <source>
        <dbReference type="EMBL" id="QEG57225.1"/>
    </source>
</evidence>
<organism evidence="2">
    <name type="scientific">Schizopora paradoxa</name>
    <dbReference type="NCBI Taxonomy" id="27342"/>
    <lineage>
        <taxon>Eukaryota</taxon>
        <taxon>Fungi</taxon>
        <taxon>Dikarya</taxon>
        <taxon>Basidiomycota</taxon>
        <taxon>Agaricomycotina</taxon>
        <taxon>Agaricomycetes</taxon>
        <taxon>Hymenochaetales</taxon>
        <taxon>Schizoporaceae</taxon>
        <taxon>Schizopora</taxon>
    </lineage>
</organism>
<sequence length="369" mass="43939">MIIKQMQSIKKYYMLVCLAISNDKYHKDNNLIHLVSSIFYTTDFNTHFEEFTKITEINKLNTVVLRIIRDKSLYFKATRYSNNLAHIEISFLYFWELYLKSKEYSDFVDEIFQHSYQELNTNTLTGTGYKNILYVFEDLNWLDVQWFFKIKKVIISGGSITKRQYLSTTEFNLSLYLYLLGYTDVDIYESHKLAKLFKTIEDKMDISNDDSPNMGLLSLRTVLESWYEEKLNTYEDKFKTLEQEISSRKERIQLTQNELTEKNKEILSKNKSIYNSKKVKRIEANIREQKKALLLKEKEVSDLDILLLELKQRKGKLAHLPLTELKKEYIQYIQKIKKSKDLNTIKHLLTQTKKLGSSQSPTIIRTRHR</sequence>
<dbReference type="EMBL" id="MK623261">
    <property type="protein sequence ID" value="QEG57225.1"/>
    <property type="molecule type" value="Genomic_DNA"/>
</dbReference>
<keyword evidence="1" id="KW-0175">Coiled coil</keyword>
<keyword evidence="2" id="KW-0496">Mitochondrion</keyword>
<dbReference type="AlphaFoldDB" id="A0A5B9RKG0"/>
<reference evidence="2" key="1">
    <citation type="journal article" date="2015" name="J. Biotechnol.">
        <title>Genome sequence of a white rot fungus Schizopora paradoxa KUC8140 for wood decay and mycoremediation.</title>
        <authorList>
            <person name="Min B."/>
            <person name="Park H."/>
            <person name="Jang Y."/>
            <person name="Kim J.J."/>
            <person name="Kim K.H."/>
            <person name="Pangilinan J."/>
            <person name="Lipzen A."/>
            <person name="Riley R."/>
            <person name="Grigoriev I.V."/>
            <person name="Spatafora J.W."/>
            <person name="Choi I.G."/>
        </authorList>
    </citation>
    <scope>NUCLEOTIDE SEQUENCE</scope>
    <source>
        <strain evidence="2">KUC8140</strain>
    </source>
</reference>
<protein>
    <submittedName>
        <fullName evidence="2">Uncharacterized protein</fullName>
    </submittedName>
</protein>
<proteinExistence type="predicted"/>
<reference evidence="2" key="2">
    <citation type="submission" date="2019-03" db="EMBL/GenBank/DDBJ databases">
        <title>Evidence of extensive intraspecific noncoding reshuffling in a 169kb mitochondrial genome of basidiomycete fungus.</title>
        <authorList>
            <person name="Lee H.-H."/>
            <person name="Ke H.-M."/>
            <person name="Lin C.-Y.I."/>
            <person name="Lee T.J."/>
            <person name="Chung C.-L."/>
            <person name="Tsai I.J."/>
        </authorList>
    </citation>
    <scope>NUCLEOTIDE SEQUENCE</scope>
    <source>
        <strain evidence="2">KUC8140</strain>
    </source>
</reference>
<evidence type="ECO:0000256" key="1">
    <source>
        <dbReference type="SAM" id="Coils"/>
    </source>
</evidence>